<dbReference type="OrthoDB" id="101884at2"/>
<dbReference type="Pfam" id="PF14052">
    <property type="entry name" value="Caps_assemb_Wzi"/>
    <property type="match status" value="1"/>
</dbReference>
<dbReference type="InterPro" id="IPR026950">
    <property type="entry name" value="Caps_assemb_Wzi"/>
</dbReference>
<evidence type="ECO:0000313" key="3">
    <source>
        <dbReference type="Proteomes" id="UP000243463"/>
    </source>
</evidence>
<gene>
    <name evidence="2" type="ORF">SAMN05444584_1924</name>
</gene>
<organism evidence="2 3">
    <name type="scientific">Acinetobacter apis</name>
    <dbReference type="NCBI Taxonomy" id="1229165"/>
    <lineage>
        <taxon>Bacteria</taxon>
        <taxon>Pseudomonadati</taxon>
        <taxon>Pseudomonadota</taxon>
        <taxon>Gammaproteobacteria</taxon>
        <taxon>Moraxellales</taxon>
        <taxon>Moraxellaceae</taxon>
        <taxon>Acinetobacter</taxon>
    </lineage>
</organism>
<keyword evidence="3" id="KW-1185">Reference proteome</keyword>
<dbReference type="Proteomes" id="UP000243463">
    <property type="component" value="Unassembled WGS sequence"/>
</dbReference>
<evidence type="ECO:0000313" key="2">
    <source>
        <dbReference type="EMBL" id="SNQ29945.1"/>
    </source>
</evidence>
<feature type="signal peptide" evidence="1">
    <location>
        <begin position="1"/>
        <end position="23"/>
    </location>
</feature>
<accession>A0A217EHG3</accession>
<evidence type="ECO:0000256" key="1">
    <source>
        <dbReference type="SAM" id="SignalP"/>
    </source>
</evidence>
<feature type="chain" id="PRO_5013166080" evidence="1">
    <location>
        <begin position="24"/>
        <end position="480"/>
    </location>
</feature>
<dbReference type="InterPro" id="IPR038636">
    <property type="entry name" value="Wzi_sf"/>
</dbReference>
<dbReference type="EMBL" id="FZLN01000004">
    <property type="protein sequence ID" value="SNQ29945.1"/>
    <property type="molecule type" value="Genomic_DNA"/>
</dbReference>
<protein>
    <submittedName>
        <fullName evidence="2">Capsule assembly protein Wzi</fullName>
    </submittedName>
</protein>
<dbReference type="AlphaFoldDB" id="A0A217EHG3"/>
<proteinExistence type="predicted"/>
<dbReference type="Gene3D" id="2.40.160.130">
    <property type="entry name" value="Capsule assembly protein Wzi"/>
    <property type="match status" value="1"/>
</dbReference>
<reference evidence="3" key="1">
    <citation type="submission" date="2017-06" db="EMBL/GenBank/DDBJ databases">
        <authorList>
            <person name="Varghese N."/>
            <person name="Submissions S."/>
        </authorList>
    </citation>
    <scope>NUCLEOTIDE SEQUENCE [LARGE SCALE GENOMIC DNA]</scope>
    <source>
        <strain evidence="3">ANC 5114</strain>
    </source>
</reference>
<sequence length="480" mass="53036">MKLQKKWFIPLLTVLSSSTFAQAFLQNDESLRSDLAWLNQQGVIQVSTSTWPLSTDALEKALAHAVPQTKAQRLVLESVQKTLEANHQLATVQLKAGTTNNQLPANFGAADVSQYQAGLTVQKSAEQWDVHIQGNAESKQRIDNGNKFNLDGSYVAGKLWNQWVSFGAIPVYWGPGHDGSLIRGDATRPVVGFLAQRAEQDAFETKWLSWLGPWQYQLFAGQLQKYTAVPNTRLLGMRVTIQPLPYLELGASRTFQIGGDGQPDSAKAYWNAFVGKDNNCSNAGCVNDQNASNQLGGFDARLNLQPLLQLPISIYGQMIGEDESGKLPSRNTYLAGADYSSSYKQLPYQVYAEWADTRTSGKVMGYTYNHHQYTDGYYQYGYPLGHSTGGDSEMYSVGGNIQVDPINRITGRILYAKVNQSNSPTDQAFSQDDTLKALELGWSNQLKTGVIVQVNGWVSDSDHLARDHGASIRVKFPLSF</sequence>
<dbReference type="RefSeq" id="WP_088824109.1">
    <property type="nucleotide sequence ID" value="NZ_FZLN01000004.1"/>
</dbReference>
<keyword evidence="1" id="KW-0732">Signal</keyword>
<name>A0A217EHG3_9GAMM</name>